<feature type="transmembrane region" description="Helical" evidence="7">
    <location>
        <begin position="461"/>
        <end position="482"/>
    </location>
</feature>
<keyword evidence="9" id="KW-1185">Reference proteome</keyword>
<dbReference type="InterPro" id="IPR036259">
    <property type="entry name" value="MFS_trans_sf"/>
</dbReference>
<dbReference type="PANTHER" id="PTHR43791:SF97">
    <property type="entry name" value="ALLANTOATE TRANSPORTER, PUTATIVE (AFU_ORTHOLOGUE AFUA_1G14700)-RELATED"/>
    <property type="match status" value="1"/>
</dbReference>
<gene>
    <name evidence="8" type="ORF">PSFLO_06892</name>
</gene>
<comment type="subcellular location">
    <subcellularLocation>
        <location evidence="1">Membrane</location>
        <topology evidence="1">Multi-pass membrane protein</topology>
    </subcellularLocation>
</comment>
<sequence>MTQHADVEKAAEPLDPSSRPGSPTKEEKTSPSTELELETRDAMIAPAPSTAAKGGLAAGADGQASNVLTSSDIINNNDDDDGDDEQAAGPRPWYRRFWQSEVPRSFYREALARYGGEGGLDAADDARIRRRLDLIILPLIAVCYAWYYIDKTTLSYAAIFGLKADLALTGDMYAWLSSCFYLGWLVWAVPANLLLQKSPVGKFLGINIVLWGAFLMAQGGVRSFAALVALRTISGAVESIADPCFLVLIAMFYRNDEQPLRIAAFYFANGVGFSAGGLIGYGIGQIDAPIASWRLIFLLVGAACLLWGLVIIAFCPDHPATFVGLCRDDRLRAVARVRDNQSGIATRRFKPDQAREAVLDHRTFLYLAIAFVSNAPNGILSNFGTLIVRGLDFSTLNTTLLQIPYGAIVVFWIGSAVWLNQRLPGQTRLLLSAAYMLPTIAGALGLLFAPQSSQVGRLWCYYLTSSFQAPYVLYLSIITSSVGGHTKRILTISASFIGFTIGNIAGPFFMHDDEAPHYRSGIVGILVCNVLEATFFLLLRASLVRSNREKEEQLRRMRDDGIDVVVQRDQTAQMDVTDRQNPYFRYSY</sequence>
<feature type="transmembrane region" description="Helical" evidence="7">
    <location>
        <begin position="172"/>
        <end position="191"/>
    </location>
</feature>
<evidence type="ECO:0000256" key="3">
    <source>
        <dbReference type="ARBA" id="ARBA00022692"/>
    </source>
</evidence>
<name>A0A5C3FAZ2_9BASI</name>
<accession>A0A5C3FAZ2</accession>
<reference evidence="8 9" key="1">
    <citation type="submission" date="2018-03" db="EMBL/GenBank/DDBJ databases">
        <authorList>
            <person name="Guldener U."/>
        </authorList>
    </citation>
    <scope>NUCLEOTIDE SEQUENCE [LARGE SCALE GENOMIC DNA]</scope>
    <source>
        <strain evidence="8 9">DAOM196992</strain>
    </source>
</reference>
<dbReference type="AlphaFoldDB" id="A0A5C3FAZ2"/>
<evidence type="ECO:0000256" key="7">
    <source>
        <dbReference type="SAM" id="Phobius"/>
    </source>
</evidence>
<feature type="transmembrane region" description="Helical" evidence="7">
    <location>
        <begin position="489"/>
        <end position="509"/>
    </location>
</feature>
<feature type="region of interest" description="Disordered" evidence="6">
    <location>
        <begin position="1"/>
        <end position="90"/>
    </location>
</feature>
<evidence type="ECO:0000256" key="6">
    <source>
        <dbReference type="SAM" id="MobiDB-lite"/>
    </source>
</evidence>
<feature type="transmembrane region" description="Helical" evidence="7">
    <location>
        <begin position="429"/>
        <end position="449"/>
    </location>
</feature>
<dbReference type="Pfam" id="PF07690">
    <property type="entry name" value="MFS_1"/>
    <property type="match status" value="1"/>
</dbReference>
<proteinExistence type="predicted"/>
<evidence type="ECO:0000313" key="8">
    <source>
        <dbReference type="EMBL" id="SPO41410.1"/>
    </source>
</evidence>
<dbReference type="Gene3D" id="1.20.1250.20">
    <property type="entry name" value="MFS general substrate transporter like domains"/>
    <property type="match status" value="1"/>
</dbReference>
<feature type="transmembrane region" description="Helical" evidence="7">
    <location>
        <begin position="295"/>
        <end position="315"/>
    </location>
</feature>
<feature type="transmembrane region" description="Helical" evidence="7">
    <location>
        <begin position="364"/>
        <end position="388"/>
    </location>
</feature>
<feature type="transmembrane region" description="Helical" evidence="7">
    <location>
        <begin position="265"/>
        <end position="283"/>
    </location>
</feature>
<dbReference type="GO" id="GO:0016020">
    <property type="term" value="C:membrane"/>
    <property type="evidence" value="ECO:0007669"/>
    <property type="project" value="UniProtKB-SubCell"/>
</dbReference>
<dbReference type="OrthoDB" id="6730379at2759"/>
<feature type="transmembrane region" description="Helical" evidence="7">
    <location>
        <begin position="400"/>
        <end position="420"/>
    </location>
</feature>
<keyword evidence="5 7" id="KW-0472">Membrane</keyword>
<keyword evidence="2" id="KW-0813">Transport</keyword>
<feature type="transmembrane region" description="Helical" evidence="7">
    <location>
        <begin position="132"/>
        <end position="149"/>
    </location>
</feature>
<dbReference type="SUPFAM" id="SSF103473">
    <property type="entry name" value="MFS general substrate transporter"/>
    <property type="match status" value="1"/>
</dbReference>
<feature type="compositionally biased region" description="Acidic residues" evidence="6">
    <location>
        <begin position="77"/>
        <end position="86"/>
    </location>
</feature>
<organism evidence="8 9">
    <name type="scientific">Pseudozyma flocculosa</name>
    <dbReference type="NCBI Taxonomy" id="84751"/>
    <lineage>
        <taxon>Eukaryota</taxon>
        <taxon>Fungi</taxon>
        <taxon>Dikarya</taxon>
        <taxon>Basidiomycota</taxon>
        <taxon>Ustilaginomycotina</taxon>
        <taxon>Ustilaginomycetes</taxon>
        <taxon>Ustilaginales</taxon>
        <taxon>Ustilaginaceae</taxon>
        <taxon>Pseudozyma</taxon>
    </lineage>
</organism>
<dbReference type="PANTHER" id="PTHR43791">
    <property type="entry name" value="PERMEASE-RELATED"/>
    <property type="match status" value="1"/>
</dbReference>
<dbReference type="InterPro" id="IPR011701">
    <property type="entry name" value="MFS"/>
</dbReference>
<evidence type="ECO:0000256" key="5">
    <source>
        <dbReference type="ARBA" id="ARBA00023136"/>
    </source>
</evidence>
<evidence type="ECO:0000256" key="4">
    <source>
        <dbReference type="ARBA" id="ARBA00022989"/>
    </source>
</evidence>
<keyword evidence="4 7" id="KW-1133">Transmembrane helix</keyword>
<evidence type="ECO:0000256" key="2">
    <source>
        <dbReference type="ARBA" id="ARBA00022448"/>
    </source>
</evidence>
<dbReference type="GO" id="GO:0022857">
    <property type="term" value="F:transmembrane transporter activity"/>
    <property type="evidence" value="ECO:0007669"/>
    <property type="project" value="InterPro"/>
</dbReference>
<keyword evidence="3 7" id="KW-0812">Transmembrane</keyword>
<feature type="transmembrane region" description="Helical" evidence="7">
    <location>
        <begin position="521"/>
        <end position="539"/>
    </location>
</feature>
<feature type="compositionally biased region" description="Basic and acidic residues" evidence="6">
    <location>
        <begin position="1"/>
        <end position="12"/>
    </location>
</feature>
<protein>
    <submittedName>
        <fullName evidence="8">Related to allantoate permease</fullName>
    </submittedName>
</protein>
<dbReference type="EMBL" id="OOIP01000027">
    <property type="protein sequence ID" value="SPO41410.1"/>
    <property type="molecule type" value="Genomic_DNA"/>
</dbReference>
<dbReference type="Proteomes" id="UP000323386">
    <property type="component" value="Unassembled WGS sequence"/>
</dbReference>
<evidence type="ECO:0000256" key="1">
    <source>
        <dbReference type="ARBA" id="ARBA00004141"/>
    </source>
</evidence>
<feature type="transmembrane region" description="Helical" evidence="7">
    <location>
        <begin position="233"/>
        <end position="253"/>
    </location>
</feature>
<evidence type="ECO:0000313" key="9">
    <source>
        <dbReference type="Proteomes" id="UP000323386"/>
    </source>
</evidence>
<feature type="compositionally biased region" description="Low complexity" evidence="6">
    <location>
        <begin position="51"/>
        <end position="64"/>
    </location>
</feature>
<feature type="transmembrane region" description="Helical" evidence="7">
    <location>
        <begin position="203"/>
        <end position="221"/>
    </location>
</feature>